<feature type="transmembrane region" description="Helical" evidence="7">
    <location>
        <begin position="92"/>
        <end position="112"/>
    </location>
</feature>
<keyword evidence="6" id="KW-0016">Alginate biosynthesis</keyword>
<evidence type="ECO:0000256" key="4">
    <source>
        <dbReference type="ARBA" id="ARBA00022729"/>
    </source>
</evidence>
<dbReference type="EMBL" id="QMIE01000002">
    <property type="protein sequence ID" value="TVM19354.1"/>
    <property type="molecule type" value="Genomic_DNA"/>
</dbReference>
<dbReference type="InterPro" id="IPR031811">
    <property type="entry name" value="ALGX/ALGJ_SGNH-like"/>
</dbReference>
<dbReference type="GO" id="GO:0016788">
    <property type="term" value="F:hydrolase activity, acting on ester bonds"/>
    <property type="evidence" value="ECO:0007669"/>
    <property type="project" value="UniProtKB-ARBA"/>
</dbReference>
<protein>
    <recommendedName>
        <fullName evidence="8">AlgX/AlgJ SGNH hydrolase-like domain-containing protein</fullName>
    </recommendedName>
</protein>
<keyword evidence="7" id="KW-0812">Transmembrane</keyword>
<feature type="transmembrane region" description="Helical" evidence="7">
    <location>
        <begin position="118"/>
        <end position="140"/>
    </location>
</feature>
<dbReference type="RefSeq" id="WP_144301711.1">
    <property type="nucleotide sequence ID" value="NZ_QMIE01000002.1"/>
</dbReference>
<keyword evidence="3" id="KW-0808">Transferase</keyword>
<organism evidence="9 10">
    <name type="scientific">Oceanidesulfovibrio indonesiensis</name>
    <dbReference type="NCBI Taxonomy" id="54767"/>
    <lineage>
        <taxon>Bacteria</taxon>
        <taxon>Pseudomonadati</taxon>
        <taxon>Thermodesulfobacteriota</taxon>
        <taxon>Desulfovibrionia</taxon>
        <taxon>Desulfovibrionales</taxon>
        <taxon>Desulfovibrionaceae</taxon>
        <taxon>Oceanidesulfovibrio</taxon>
    </lineage>
</organism>
<keyword evidence="10" id="KW-1185">Reference proteome</keyword>
<dbReference type="SUPFAM" id="SSF52266">
    <property type="entry name" value="SGNH hydrolase"/>
    <property type="match status" value="1"/>
</dbReference>
<evidence type="ECO:0000256" key="6">
    <source>
        <dbReference type="ARBA" id="ARBA00022841"/>
    </source>
</evidence>
<evidence type="ECO:0000256" key="7">
    <source>
        <dbReference type="SAM" id="Phobius"/>
    </source>
</evidence>
<evidence type="ECO:0000313" key="10">
    <source>
        <dbReference type="Proteomes" id="UP000448292"/>
    </source>
</evidence>
<keyword evidence="4" id="KW-0732">Signal</keyword>
<dbReference type="InterPro" id="IPR036514">
    <property type="entry name" value="SGNH_hydro_sf"/>
</dbReference>
<dbReference type="UniPathway" id="UPA00286"/>
<dbReference type="GO" id="GO:0042121">
    <property type="term" value="P:alginic acid biosynthetic process"/>
    <property type="evidence" value="ECO:0007669"/>
    <property type="project" value="UniProtKB-UniPathway"/>
</dbReference>
<dbReference type="AlphaFoldDB" id="A0A7M3MI33"/>
<name>A0A7M3MI33_9BACT</name>
<comment type="caution">
    <text evidence="9">The sequence shown here is derived from an EMBL/GenBank/DDBJ whole genome shotgun (WGS) entry which is preliminary data.</text>
</comment>
<evidence type="ECO:0000259" key="8">
    <source>
        <dbReference type="Pfam" id="PF16822"/>
    </source>
</evidence>
<sequence>MIRSLFHPRIVALALLAILPYALGATISTLLVDFPKVNAVFMPLVRETFTLGLASIAIGFMALILGVIRLALNGRRWWETVNSWQSWWLLHLWTYGLVAAVVVATVMFEALFESTILVGTVYISVYMIAHGLLALVLIYAPKVFSRPPRGLRTVNRLVFTAVVLCLLIEAMMTLHSQFFFTTAYWNKSLASRQFIEQQQLLNYTYLGHKFNTDGFYDEEFFPSDDGDFVVASITGSFGLGVVPLPYNFTSVAERKLQEAFEENPNVRRVGVHNLGIPNAEVHDLLRVHKHVAKPLNPDLTVYLAFLTNDIHVIETDALRHSHLQNWRVYRFIDKLITPYEREEPRIKVDFSLRTSELSKYRLDNGDKEPEVPDYVRDSTKEEPTLSEEDFIRRELQRLVFCQPERDNIQRIYRMYFNALETFRKRVGPGFIMVLAPDEFQVNDALWEKLMSMVDDPSEYDRDYPQKRVVEYCREKGIPYLDLLPLLREAEKEQRTYHLRDTHWNAWGNEIAGEAIADRILEYTGQSVQSDKHRSEGDGS</sequence>
<feature type="domain" description="AlgX/AlgJ SGNH hydrolase-like" evidence="8">
    <location>
        <begin position="427"/>
        <end position="522"/>
    </location>
</feature>
<feature type="transmembrane region" description="Helical" evidence="7">
    <location>
        <begin position="161"/>
        <end position="185"/>
    </location>
</feature>
<feature type="transmembrane region" description="Helical" evidence="7">
    <location>
        <begin position="48"/>
        <end position="72"/>
    </location>
</feature>
<evidence type="ECO:0000256" key="2">
    <source>
        <dbReference type="ARBA" id="ARBA00005182"/>
    </source>
</evidence>
<evidence type="ECO:0000256" key="5">
    <source>
        <dbReference type="ARBA" id="ARBA00022764"/>
    </source>
</evidence>
<keyword evidence="7" id="KW-1133">Transmembrane helix</keyword>
<keyword evidence="7" id="KW-0472">Membrane</keyword>
<evidence type="ECO:0000256" key="1">
    <source>
        <dbReference type="ARBA" id="ARBA00004418"/>
    </source>
</evidence>
<comment type="pathway">
    <text evidence="2">Glycan biosynthesis; alginate biosynthesis.</text>
</comment>
<dbReference type="Pfam" id="PF16822">
    <property type="entry name" value="ALGX"/>
    <property type="match status" value="1"/>
</dbReference>
<dbReference type="GO" id="GO:0042597">
    <property type="term" value="C:periplasmic space"/>
    <property type="evidence" value="ECO:0007669"/>
    <property type="project" value="UniProtKB-SubCell"/>
</dbReference>
<evidence type="ECO:0000313" key="9">
    <source>
        <dbReference type="EMBL" id="TVM19354.1"/>
    </source>
</evidence>
<dbReference type="GO" id="GO:0016740">
    <property type="term" value="F:transferase activity"/>
    <property type="evidence" value="ECO:0007669"/>
    <property type="project" value="UniProtKB-KW"/>
</dbReference>
<accession>A0A7M3MI33</accession>
<dbReference type="Gene3D" id="3.40.50.1110">
    <property type="entry name" value="SGNH hydrolase"/>
    <property type="match status" value="1"/>
</dbReference>
<dbReference type="Proteomes" id="UP000448292">
    <property type="component" value="Unassembled WGS sequence"/>
</dbReference>
<gene>
    <name evidence="9" type="ORF">DPQ33_03060</name>
</gene>
<keyword evidence="5" id="KW-0574">Periplasm</keyword>
<dbReference type="OrthoDB" id="5509416at2"/>
<reference evidence="9 10" key="1">
    <citation type="submission" date="2018-06" db="EMBL/GenBank/DDBJ databases">
        <title>Complete genome of Desulfovibrio indonesiensis P37SLT.</title>
        <authorList>
            <person name="Crispim J.S."/>
            <person name="Vidigal P.M.P."/>
            <person name="Silva L.C.F."/>
            <person name="Laguardia C.N."/>
            <person name="Araujo L.C."/>
            <person name="Dias R.S."/>
            <person name="Sousa M.P."/>
            <person name="Paula S.O."/>
            <person name="Silva C."/>
        </authorList>
    </citation>
    <scope>NUCLEOTIDE SEQUENCE [LARGE SCALE GENOMIC DNA]</scope>
    <source>
        <strain evidence="9 10">P37SLT</strain>
    </source>
</reference>
<comment type="subcellular location">
    <subcellularLocation>
        <location evidence="1">Periplasm</location>
    </subcellularLocation>
</comment>
<proteinExistence type="predicted"/>
<evidence type="ECO:0000256" key="3">
    <source>
        <dbReference type="ARBA" id="ARBA00022679"/>
    </source>
</evidence>